<dbReference type="EMBL" id="BANX01000011">
    <property type="protein sequence ID" value="GAC67837.1"/>
    <property type="molecule type" value="Genomic_DNA"/>
</dbReference>
<evidence type="ECO:0000256" key="3">
    <source>
        <dbReference type="ARBA" id="ARBA00023002"/>
    </source>
</evidence>
<reference evidence="5 6" key="1">
    <citation type="submission" date="2013-01" db="EMBL/GenBank/DDBJ databases">
        <title>Whole genome shotgun sequence of Gordonia soli NBRC 108243.</title>
        <authorList>
            <person name="Isaki-Nakamura S."/>
            <person name="Hosoyama A."/>
            <person name="Tsuchikane K."/>
            <person name="Ando Y."/>
            <person name="Baba S."/>
            <person name="Ohji S."/>
            <person name="Hamada M."/>
            <person name="Tamura T."/>
            <person name="Yamazoe A."/>
            <person name="Yamazaki S."/>
            <person name="Fujita N."/>
        </authorList>
    </citation>
    <scope>NUCLEOTIDE SEQUENCE [LARGE SCALE GENOMIC DNA]</scope>
    <source>
        <strain evidence="5 6">NBRC 108243</strain>
    </source>
</reference>
<keyword evidence="1" id="KW-0285">Flavoprotein</keyword>
<dbReference type="STRING" id="1223545.GS4_11_01050"/>
<dbReference type="PANTHER" id="PTHR30011:SF16">
    <property type="entry name" value="C2H2 FINGER DOMAIN TRANSCRIPTION FACTOR (EUROFUNG)-RELATED"/>
    <property type="match status" value="1"/>
</dbReference>
<organism evidence="5 6">
    <name type="scientific">Gordonia soli NBRC 108243</name>
    <dbReference type="NCBI Taxonomy" id="1223545"/>
    <lineage>
        <taxon>Bacteria</taxon>
        <taxon>Bacillati</taxon>
        <taxon>Actinomycetota</taxon>
        <taxon>Actinomycetes</taxon>
        <taxon>Mycobacteriales</taxon>
        <taxon>Gordoniaceae</taxon>
        <taxon>Gordonia</taxon>
    </lineage>
</organism>
<dbReference type="AlphaFoldDB" id="M0QK82"/>
<dbReference type="InterPro" id="IPR036661">
    <property type="entry name" value="Luciferase-like_sf"/>
</dbReference>
<dbReference type="InterPro" id="IPR051260">
    <property type="entry name" value="Diverse_substr_monoxygenases"/>
</dbReference>
<dbReference type="Proteomes" id="UP000011666">
    <property type="component" value="Unassembled WGS sequence"/>
</dbReference>
<evidence type="ECO:0000256" key="2">
    <source>
        <dbReference type="ARBA" id="ARBA00022643"/>
    </source>
</evidence>
<keyword evidence="4" id="KW-0503">Monooxygenase</keyword>
<dbReference type="PANTHER" id="PTHR30011">
    <property type="entry name" value="ALKANESULFONATE MONOOXYGENASE-RELATED"/>
    <property type="match status" value="1"/>
</dbReference>
<proteinExistence type="predicted"/>
<evidence type="ECO:0000313" key="5">
    <source>
        <dbReference type="EMBL" id="GAC67837.1"/>
    </source>
</evidence>
<sequence>MGLTGADVRVLVDHPDLAARVDGLGADFVALGVDAHSGREPGALPRRPTVEATVAIAVLADVVSTTTLLSVSSPFADHPYNIARRAATLHAITGRRGGVVIGATERSRRGSFPARADHEALAVATPVEVLADTAVIIRKLWLSWPLESVVADRERLLFSNGVQILGVDHNGVFRVTGPLNVPVPRSDQPLLAAIAPVDDELPDASADVVDVVVHPRARWRTGGRPRSTFDGAQYAEVVVGGDDAATAAQVAEAVAVGYDAVLLRPDPTSTVGATDLIDSTVPTLVRAGTIRPVGPLRGADWSTRAADLLTDARPAFGPVPAPA</sequence>
<keyword evidence="2" id="KW-0288">FMN</keyword>
<evidence type="ECO:0000313" key="6">
    <source>
        <dbReference type="Proteomes" id="UP000011666"/>
    </source>
</evidence>
<keyword evidence="6" id="KW-1185">Reference proteome</keyword>
<protein>
    <submittedName>
        <fullName evidence="5">Uncharacterized protein</fullName>
    </submittedName>
</protein>
<dbReference type="SUPFAM" id="SSF51679">
    <property type="entry name" value="Bacterial luciferase-like"/>
    <property type="match status" value="1"/>
</dbReference>
<gene>
    <name evidence="5" type="ORF">GS4_11_01050</name>
</gene>
<dbReference type="Gene3D" id="3.20.20.30">
    <property type="entry name" value="Luciferase-like domain"/>
    <property type="match status" value="1"/>
</dbReference>
<name>M0QK82_9ACTN</name>
<dbReference type="eggNOG" id="COG2141">
    <property type="taxonomic scope" value="Bacteria"/>
</dbReference>
<dbReference type="GO" id="GO:0016705">
    <property type="term" value="F:oxidoreductase activity, acting on paired donors, with incorporation or reduction of molecular oxygen"/>
    <property type="evidence" value="ECO:0007669"/>
    <property type="project" value="InterPro"/>
</dbReference>
<comment type="caution">
    <text evidence="5">The sequence shown here is derived from an EMBL/GenBank/DDBJ whole genome shotgun (WGS) entry which is preliminary data.</text>
</comment>
<evidence type="ECO:0000256" key="1">
    <source>
        <dbReference type="ARBA" id="ARBA00022630"/>
    </source>
</evidence>
<evidence type="ECO:0000256" key="4">
    <source>
        <dbReference type="ARBA" id="ARBA00023033"/>
    </source>
</evidence>
<dbReference type="GO" id="GO:0004497">
    <property type="term" value="F:monooxygenase activity"/>
    <property type="evidence" value="ECO:0007669"/>
    <property type="project" value="UniProtKB-KW"/>
</dbReference>
<keyword evidence="3" id="KW-0560">Oxidoreductase</keyword>
<accession>M0QK82</accession>